<dbReference type="PANTHER" id="PTHR45527">
    <property type="entry name" value="NONRIBOSOMAL PEPTIDE SYNTHETASE"/>
    <property type="match status" value="1"/>
</dbReference>
<proteinExistence type="predicted"/>
<dbReference type="SUPFAM" id="SSF47336">
    <property type="entry name" value="ACP-like"/>
    <property type="match status" value="1"/>
</dbReference>
<dbReference type="FunFam" id="1.10.1200.10:FF:000005">
    <property type="entry name" value="Nonribosomal peptide synthetase 1"/>
    <property type="match status" value="1"/>
</dbReference>
<dbReference type="PANTHER" id="PTHR45527:SF1">
    <property type="entry name" value="FATTY ACID SYNTHASE"/>
    <property type="match status" value="1"/>
</dbReference>
<dbReference type="InterPro" id="IPR020806">
    <property type="entry name" value="PKS_PP-bd"/>
</dbReference>
<dbReference type="Pfam" id="PF00109">
    <property type="entry name" value="ketoacyl-synt"/>
    <property type="match status" value="1"/>
</dbReference>
<dbReference type="GO" id="GO:0031177">
    <property type="term" value="F:phosphopantetheine binding"/>
    <property type="evidence" value="ECO:0007669"/>
    <property type="project" value="InterPro"/>
</dbReference>
<dbReference type="SUPFAM" id="SSF53901">
    <property type="entry name" value="Thiolase-like"/>
    <property type="match status" value="1"/>
</dbReference>
<evidence type="ECO:0000256" key="1">
    <source>
        <dbReference type="ARBA" id="ARBA00001957"/>
    </source>
</evidence>
<dbReference type="Gene3D" id="3.40.47.10">
    <property type="match status" value="1"/>
</dbReference>
<dbReference type="GO" id="GO:0043041">
    <property type="term" value="P:amino acid activation for nonribosomal peptide biosynthetic process"/>
    <property type="evidence" value="ECO:0007669"/>
    <property type="project" value="TreeGrafter"/>
</dbReference>
<dbReference type="InterPro" id="IPR045851">
    <property type="entry name" value="AMP-bd_C_sf"/>
</dbReference>
<dbReference type="SMART" id="SM00823">
    <property type="entry name" value="PKS_PP"/>
    <property type="match status" value="1"/>
</dbReference>
<keyword evidence="4" id="KW-0677">Repeat</keyword>
<evidence type="ECO:0000256" key="2">
    <source>
        <dbReference type="ARBA" id="ARBA00022450"/>
    </source>
</evidence>
<accession>A0AAP3DKZ4</accession>
<dbReference type="Gene3D" id="1.10.1200.10">
    <property type="entry name" value="ACP-like"/>
    <property type="match status" value="1"/>
</dbReference>
<dbReference type="Pfam" id="PF00550">
    <property type="entry name" value="PP-binding"/>
    <property type="match status" value="1"/>
</dbReference>
<dbReference type="RefSeq" id="WP_258434804.1">
    <property type="nucleotide sequence ID" value="NZ_JANSGW010000048.1"/>
</dbReference>
<dbReference type="Gene3D" id="3.30.300.30">
    <property type="match status" value="1"/>
</dbReference>
<dbReference type="InterPro" id="IPR009081">
    <property type="entry name" value="PP-bd_ACP"/>
</dbReference>
<evidence type="ECO:0000256" key="3">
    <source>
        <dbReference type="ARBA" id="ARBA00022553"/>
    </source>
</evidence>
<evidence type="ECO:0000313" key="7">
    <source>
        <dbReference type="EMBL" id="MCZ0809947.1"/>
    </source>
</evidence>
<evidence type="ECO:0000259" key="6">
    <source>
        <dbReference type="PROSITE" id="PS50075"/>
    </source>
</evidence>
<dbReference type="SUPFAM" id="SSF56801">
    <property type="entry name" value="Acetyl-CoA synthetase-like"/>
    <property type="match status" value="1"/>
</dbReference>
<dbReference type="EMBL" id="JAPTNE010000048">
    <property type="protein sequence ID" value="MCZ0809947.1"/>
    <property type="molecule type" value="Genomic_DNA"/>
</dbReference>
<dbReference type="InterPro" id="IPR014030">
    <property type="entry name" value="Ketoacyl_synth_N"/>
</dbReference>
<dbReference type="AlphaFoldDB" id="A0AAP3DKZ4"/>
<dbReference type="Proteomes" id="UP001077662">
    <property type="component" value="Unassembled WGS sequence"/>
</dbReference>
<evidence type="ECO:0000256" key="5">
    <source>
        <dbReference type="SAM" id="MobiDB-lite"/>
    </source>
</evidence>
<comment type="caution">
    <text evidence="7">The sequence shown here is derived from an EMBL/GenBank/DDBJ whole genome shotgun (WGS) entry which is preliminary data.</text>
</comment>
<evidence type="ECO:0000256" key="4">
    <source>
        <dbReference type="ARBA" id="ARBA00022737"/>
    </source>
</evidence>
<evidence type="ECO:0000313" key="8">
    <source>
        <dbReference type="Proteomes" id="UP001077662"/>
    </source>
</evidence>
<sequence>MAEAKQFLLKRLPNYMVPTTFICLDEMPLTTNGKLDRKALPAPELTQSTQKTTYVKPQTELERTIAAIYKEVLEVDSVGLYDNFFDIGGNSLKLIRIYSRLNKVLDKELTVATLFQYPTIASLTQYLAQAEKGAEPDKSKSSRRSKQESPQKANDSISRDVAVIGMAGRFPGAKNVDEFWDNVKNGIESIRFLRTKSSLKQEMTQN</sequence>
<dbReference type="GO" id="GO:0016746">
    <property type="term" value="F:acyltransferase activity"/>
    <property type="evidence" value="ECO:0007669"/>
    <property type="project" value="InterPro"/>
</dbReference>
<dbReference type="PROSITE" id="PS50075">
    <property type="entry name" value="CARRIER"/>
    <property type="match status" value="1"/>
</dbReference>
<organism evidence="7 8">
    <name type="scientific">Brevibacillus laterosporus</name>
    <name type="common">Bacillus laterosporus</name>
    <dbReference type="NCBI Taxonomy" id="1465"/>
    <lineage>
        <taxon>Bacteria</taxon>
        <taxon>Bacillati</taxon>
        <taxon>Bacillota</taxon>
        <taxon>Bacilli</taxon>
        <taxon>Bacillales</taxon>
        <taxon>Paenibacillaceae</taxon>
        <taxon>Brevibacillus</taxon>
    </lineage>
</organism>
<dbReference type="GO" id="GO:0005737">
    <property type="term" value="C:cytoplasm"/>
    <property type="evidence" value="ECO:0007669"/>
    <property type="project" value="TreeGrafter"/>
</dbReference>
<comment type="cofactor">
    <cofactor evidence="1">
        <name>pantetheine 4'-phosphate</name>
        <dbReference type="ChEBI" id="CHEBI:47942"/>
    </cofactor>
</comment>
<name>A0AAP3DKZ4_BRELA</name>
<feature type="compositionally biased region" description="Basic and acidic residues" evidence="5">
    <location>
        <begin position="132"/>
        <end position="149"/>
    </location>
</feature>
<keyword evidence="3" id="KW-0597">Phosphoprotein</keyword>
<dbReference type="InterPro" id="IPR016039">
    <property type="entry name" value="Thiolase-like"/>
</dbReference>
<protein>
    <submittedName>
        <fullName evidence="7">Phosphopantetheine-binding protein</fullName>
    </submittedName>
</protein>
<gene>
    <name evidence="7" type="ORF">O0554_24140</name>
</gene>
<feature type="region of interest" description="Disordered" evidence="5">
    <location>
        <begin position="132"/>
        <end position="156"/>
    </location>
</feature>
<feature type="domain" description="Carrier" evidence="6">
    <location>
        <begin position="56"/>
        <end position="131"/>
    </location>
</feature>
<dbReference type="GO" id="GO:0044550">
    <property type="term" value="P:secondary metabolite biosynthetic process"/>
    <property type="evidence" value="ECO:0007669"/>
    <property type="project" value="TreeGrafter"/>
</dbReference>
<reference evidence="7" key="1">
    <citation type="submission" date="2022-09" db="EMBL/GenBank/DDBJ databases">
        <title>Genome analysis and characterization of larvicidal activity of Brevibacillus strains.</title>
        <authorList>
            <person name="Patrusheva E.V."/>
            <person name="Izotova A.O."/>
            <person name="Toshchakov S.V."/>
            <person name="Sineoky S.P."/>
        </authorList>
    </citation>
    <scope>NUCLEOTIDE SEQUENCE</scope>
    <source>
        <strain evidence="7">VKPM_B-13247</strain>
    </source>
</reference>
<dbReference type="InterPro" id="IPR036736">
    <property type="entry name" value="ACP-like_sf"/>
</dbReference>
<keyword evidence="2" id="KW-0596">Phosphopantetheine</keyword>